<organism evidence="1">
    <name type="scientific">marine sediment metagenome</name>
    <dbReference type="NCBI Taxonomy" id="412755"/>
    <lineage>
        <taxon>unclassified sequences</taxon>
        <taxon>metagenomes</taxon>
        <taxon>ecological metagenomes</taxon>
    </lineage>
</organism>
<dbReference type="Gene3D" id="3.90.550.10">
    <property type="entry name" value="Spore Coat Polysaccharide Biosynthesis Protein SpsA, Chain A"/>
    <property type="match status" value="1"/>
</dbReference>
<dbReference type="EMBL" id="BARU01039247">
    <property type="protein sequence ID" value="GAH79016.1"/>
    <property type="molecule type" value="Genomic_DNA"/>
</dbReference>
<name>X1I9F2_9ZZZZ</name>
<reference evidence="1" key="1">
    <citation type="journal article" date="2014" name="Front. Microbiol.">
        <title>High frequency of phylogenetically diverse reductive dehalogenase-homologous genes in deep subseafloor sedimentary metagenomes.</title>
        <authorList>
            <person name="Kawai M."/>
            <person name="Futagami T."/>
            <person name="Toyoda A."/>
            <person name="Takaki Y."/>
            <person name="Nishi S."/>
            <person name="Hori S."/>
            <person name="Arai W."/>
            <person name="Tsubouchi T."/>
            <person name="Morono Y."/>
            <person name="Uchiyama I."/>
            <person name="Ito T."/>
            <person name="Fujiyama A."/>
            <person name="Inagaki F."/>
            <person name="Takami H."/>
        </authorList>
    </citation>
    <scope>NUCLEOTIDE SEQUENCE</scope>
    <source>
        <strain evidence="1">Expedition CK06-06</strain>
    </source>
</reference>
<evidence type="ECO:0008006" key="2">
    <source>
        <dbReference type="Google" id="ProtNLM"/>
    </source>
</evidence>
<evidence type="ECO:0000313" key="1">
    <source>
        <dbReference type="EMBL" id="GAH79016.1"/>
    </source>
</evidence>
<comment type="caution">
    <text evidence="1">The sequence shown here is derived from an EMBL/GenBank/DDBJ whole genome shotgun (WGS) entry which is preliminary data.</text>
</comment>
<protein>
    <recommendedName>
        <fullName evidence="2">Glycosyltransferase 2-like domain-containing protein</fullName>
    </recommendedName>
</protein>
<sequence length="36" mass="4126">MKSSNMKLKKKNSNSKIAILIPAYNEEKYIKGVIKD</sequence>
<gene>
    <name evidence="1" type="ORF">S03H2_60856</name>
</gene>
<dbReference type="AlphaFoldDB" id="X1I9F2"/>
<accession>X1I9F2</accession>
<dbReference type="InterPro" id="IPR029044">
    <property type="entry name" value="Nucleotide-diphossugar_trans"/>
</dbReference>
<feature type="non-terminal residue" evidence="1">
    <location>
        <position position="36"/>
    </location>
</feature>
<proteinExistence type="predicted"/>